<dbReference type="AlphaFoldDB" id="A0A317XQW7"/>
<feature type="region of interest" description="Disordered" evidence="1">
    <location>
        <begin position="877"/>
        <end position="948"/>
    </location>
</feature>
<evidence type="ECO:0000313" key="3">
    <source>
        <dbReference type="EMBL" id="PWZ00706.1"/>
    </source>
</evidence>
<dbReference type="InterPro" id="IPR005793">
    <property type="entry name" value="Formyl_trans_C"/>
</dbReference>
<dbReference type="Gene3D" id="3.40.50.12230">
    <property type="match status" value="1"/>
</dbReference>
<feature type="compositionally biased region" description="Polar residues" evidence="1">
    <location>
        <begin position="1077"/>
        <end position="1090"/>
    </location>
</feature>
<dbReference type="OrthoDB" id="5126881at2759"/>
<dbReference type="InterPro" id="IPR001753">
    <property type="entry name" value="Enoyl-CoA_hydra/iso"/>
</dbReference>
<organism evidence="3 4">
    <name type="scientific">Testicularia cyperi</name>
    <dbReference type="NCBI Taxonomy" id="1882483"/>
    <lineage>
        <taxon>Eukaryota</taxon>
        <taxon>Fungi</taxon>
        <taxon>Dikarya</taxon>
        <taxon>Basidiomycota</taxon>
        <taxon>Ustilaginomycotina</taxon>
        <taxon>Ustilaginomycetes</taxon>
        <taxon>Ustilaginales</taxon>
        <taxon>Anthracoideaceae</taxon>
        <taxon>Testicularia</taxon>
    </lineage>
</organism>
<feature type="compositionally biased region" description="Low complexity" evidence="1">
    <location>
        <begin position="894"/>
        <end position="912"/>
    </location>
</feature>
<dbReference type="CDD" id="cd08650">
    <property type="entry name" value="FMT_core_HypX_N"/>
    <property type="match status" value="1"/>
</dbReference>
<dbReference type="InterPro" id="IPR011034">
    <property type="entry name" value="Formyl_transferase-like_C_sf"/>
</dbReference>
<dbReference type="InterPro" id="IPR036477">
    <property type="entry name" value="Formyl_transf_N_sf"/>
</dbReference>
<dbReference type="SUPFAM" id="SSF52096">
    <property type="entry name" value="ClpP/crotonase"/>
    <property type="match status" value="1"/>
</dbReference>
<dbReference type="PANTHER" id="PTHR43388">
    <property type="entry name" value="HYDROGENASE MATURATION FACTOR HOXX"/>
    <property type="match status" value="1"/>
</dbReference>
<dbReference type="CDD" id="cd06558">
    <property type="entry name" value="crotonase-like"/>
    <property type="match status" value="1"/>
</dbReference>
<feature type="region of interest" description="Disordered" evidence="1">
    <location>
        <begin position="1047"/>
        <end position="1133"/>
    </location>
</feature>
<dbReference type="Proteomes" id="UP000246740">
    <property type="component" value="Unassembled WGS sequence"/>
</dbReference>
<dbReference type="GO" id="GO:0003824">
    <property type="term" value="F:catalytic activity"/>
    <property type="evidence" value="ECO:0007669"/>
    <property type="project" value="InterPro"/>
</dbReference>
<dbReference type="STRING" id="1882483.A0A317XQW7"/>
<feature type="domain" description="Formyl transferase C-terminal" evidence="2">
    <location>
        <begin position="242"/>
        <end position="325"/>
    </location>
</feature>
<feature type="compositionally biased region" description="Low complexity" evidence="1">
    <location>
        <begin position="1100"/>
        <end position="1110"/>
    </location>
</feature>
<evidence type="ECO:0000259" key="2">
    <source>
        <dbReference type="Pfam" id="PF02911"/>
    </source>
</evidence>
<dbReference type="PANTHER" id="PTHR43388:SF1">
    <property type="entry name" value="HYDROGENASE MATURATION FACTOR HOXX"/>
    <property type="match status" value="1"/>
</dbReference>
<accession>A0A317XQW7</accession>
<feature type="region of interest" description="Disordered" evidence="1">
    <location>
        <begin position="770"/>
        <end position="828"/>
    </location>
</feature>
<dbReference type="EMBL" id="KZ819192">
    <property type="protein sequence ID" value="PWZ00706.1"/>
    <property type="molecule type" value="Genomic_DNA"/>
</dbReference>
<dbReference type="Pfam" id="PF00378">
    <property type="entry name" value="ECH_1"/>
    <property type="match status" value="1"/>
</dbReference>
<feature type="region of interest" description="Disordered" evidence="1">
    <location>
        <begin position="843"/>
        <end position="865"/>
    </location>
</feature>
<evidence type="ECO:0000256" key="1">
    <source>
        <dbReference type="SAM" id="MobiDB-lite"/>
    </source>
</evidence>
<evidence type="ECO:0000313" key="4">
    <source>
        <dbReference type="Proteomes" id="UP000246740"/>
    </source>
</evidence>
<reference evidence="3 4" key="1">
    <citation type="journal article" date="2018" name="Mol. Biol. Evol.">
        <title>Broad Genomic Sampling Reveals a Smut Pathogenic Ancestry of the Fungal Clade Ustilaginomycotina.</title>
        <authorList>
            <person name="Kijpornyongpan T."/>
            <person name="Mondo S.J."/>
            <person name="Barry K."/>
            <person name="Sandor L."/>
            <person name="Lee J."/>
            <person name="Lipzen A."/>
            <person name="Pangilinan J."/>
            <person name="LaButti K."/>
            <person name="Hainaut M."/>
            <person name="Henrissat B."/>
            <person name="Grigoriev I.V."/>
            <person name="Spatafora J.W."/>
            <person name="Aime M.C."/>
        </authorList>
    </citation>
    <scope>NUCLEOTIDE SEQUENCE [LARGE SCALE GENOMIC DNA]</scope>
    <source>
        <strain evidence="3 4">MCA 3645</strain>
    </source>
</reference>
<feature type="compositionally biased region" description="Low complexity" evidence="1">
    <location>
        <begin position="1067"/>
        <end position="1076"/>
    </location>
</feature>
<dbReference type="InterPro" id="IPR047180">
    <property type="entry name" value="HoxX-like"/>
</dbReference>
<name>A0A317XQW7_9BASI</name>
<feature type="compositionally biased region" description="Polar residues" evidence="1">
    <location>
        <begin position="1111"/>
        <end position="1131"/>
    </location>
</feature>
<gene>
    <name evidence="3" type="ORF">BCV70DRAFT_199974</name>
</gene>
<dbReference type="Pfam" id="PF02911">
    <property type="entry name" value="Formyl_trans_C"/>
    <property type="match status" value="1"/>
</dbReference>
<dbReference type="InParanoid" id="A0A317XQW7"/>
<proteinExistence type="predicted"/>
<dbReference type="Gene3D" id="3.90.226.10">
    <property type="entry name" value="2-enoyl-CoA Hydratase, Chain A, domain 1"/>
    <property type="match status" value="1"/>
</dbReference>
<feature type="compositionally biased region" description="Polar residues" evidence="1">
    <location>
        <begin position="801"/>
        <end position="811"/>
    </location>
</feature>
<feature type="compositionally biased region" description="Polar residues" evidence="1">
    <location>
        <begin position="918"/>
        <end position="934"/>
    </location>
</feature>
<protein>
    <recommendedName>
        <fullName evidence="2">Formyl transferase C-terminal domain-containing protein</fullName>
    </recommendedName>
</protein>
<sequence>MKILFICTAFNSLSQRLALVLRERGHSVTVEYALTPSLMIEAAELSRPDLIICPFLTKRVPPAVYNSYLTLIVHPGPPGDAGPSALDWFLLGDLGEHESADQQLSLIDAKHAAKNAQPTLRSHWGITVLQAIEAFDAGPVWAFDQFEVSTDVAAMTKSDLYRGPVTRAAVGAVIAAVDRITAAAGRDTAISPSLDAPPTFRTQCVSRQVPFLGGRTHDRPLLKASSRDFFPFLQTSPTQTLSADTIVQRIRSADSQPGILSTLFGTPLFIYNAHVQRDPLPPAMAERSAVGGPGTVLATREGAVLVNVGADYPLWIAHLRRPKAKTDKYLHPKLPSTMALKSLPELATRLGLFSGEVTEWSATEGFGADAACPWQHRPGTYQQVWVDITASPKTGAQIAYVHSEFYNGAFSTSQCETLLAAMQWTLAQPGLKAMVMLGGSGYFSNGIALNVIEGSDDPSAEGWANINAIDDCVQAMLAPKGIVTFAALRGNAAAGGLAMATAADYVISTETSVLNPHYRGLGLFGSEWHTYSWYERCGASVARKFAREMLPMSSTEAKSIGLVDHVVANTAMDSTALLGEIRVLVDQVMDAKLAHHAESASTSILRSGAPWTRSLHRGSSDSSQSLAEAVLDNKARYLAHLFADQSADSAALSVEQNFLRYRHNELAQMTLDFFHPFRNQRFASRCTGFVRKLVPDATPFRFALHRRVARAGLEWSETQMAETTTGLVLDEEEMDEFDGLDGEPVSAAVARLPGSRPEYILIQRPAPGVAAAMDRSQSSGQDTLSTTTGEAPPQPDVESMSPISTAPTSPRGSVKGHMLSSANSGLPLSLGDEEAQRVEIEAEQLQVSQQPSLSNPVPRGLGRKGPSAITFQIKRDDVQPRASSLHHNSHSHSHTNSNSNSNSNSHTNSNTNKVESALRSSDVTSTGVSRTPKQTVAPKAPTTSSSKFTRFFQSLGRKSSSSVHGRKEPSPVAVPVPVAVGVGVRNATTIVPIERVVKHQASSIGLDRERDAGLAGSFAATLPGSTGAYRDRLGGSNVNANAVEESQAAVRRNSRRSSVSDVFGLLSSPSRSRVSSTAAQDAQPASPTTPKKSERRRSWRPSSSSSSSSSPATPQHLTIATSPSTPGSQFVLNPLATPKIPEEAFATGMLDSHAPPSDNAQNCLFSCYYAEDGSASSRANPLAV</sequence>
<dbReference type="InterPro" id="IPR029045">
    <property type="entry name" value="ClpP/crotonase-like_dom_sf"/>
</dbReference>
<keyword evidence="4" id="KW-1185">Reference proteome</keyword>
<dbReference type="SUPFAM" id="SSF53328">
    <property type="entry name" value="Formyltransferase"/>
    <property type="match status" value="1"/>
</dbReference>
<dbReference type="SUPFAM" id="SSF50486">
    <property type="entry name" value="FMT C-terminal domain-like"/>
    <property type="match status" value="1"/>
</dbReference>
<feature type="compositionally biased region" description="Polar residues" evidence="1">
    <location>
        <begin position="775"/>
        <end position="789"/>
    </location>
</feature>
<feature type="compositionally biased region" description="Polar residues" evidence="1">
    <location>
        <begin position="845"/>
        <end position="855"/>
    </location>
</feature>